<gene>
    <name evidence="2" type="ORF">ACETAC_06735</name>
</gene>
<reference evidence="2" key="1">
    <citation type="submission" date="2020-08" db="EMBL/GenBank/DDBJ databases">
        <title>Genomic insights into the carbon and energy metabolism of the first obligate autotrophic acetogenic bacterium Aceticella autotrophica gen. nov., sp. nov.</title>
        <authorList>
            <person name="Toshchakov S.V."/>
            <person name="Elcheninov A.G."/>
            <person name="Kublanov I.V."/>
            <person name="Frolov E.N."/>
            <person name="Lebedinsky A.V."/>
        </authorList>
    </citation>
    <scope>NUCLEOTIDE SEQUENCE</scope>
    <source>
        <strain evidence="2">3443-3Ac</strain>
    </source>
</reference>
<evidence type="ECO:0000313" key="2">
    <source>
        <dbReference type="EMBL" id="QSZ26607.1"/>
    </source>
</evidence>
<dbReference type="Gene3D" id="3.30.750.140">
    <property type="match status" value="1"/>
</dbReference>
<dbReference type="CDD" id="cd17470">
    <property type="entry name" value="T3SS_Flik_C"/>
    <property type="match status" value="1"/>
</dbReference>
<sequence>MIQPVIQNIVQLKMAKSNTEDKNNAVKSFKDVIGENLDIELCKTALFSQFKSSKKINNTVFTLNSLKDNTISEKNANPLTLSILQNMINNILKDIDKGNITAMDKNELQQFGTNLIKNLSINNLDLKEVSKKISQILENNFGIKIAPDDVLKGMKGNKLDKIKDDYDTKADMTLNNKAALISEVNSGKDSVLVTNMQTKAESTHLLVPYEESNIKNKENIKAKNNIDVEQIEDQKIIKNIKYVNQQRNFLQNDNQTMKDDSGVAEDNIIKIKNSQDKQSENKPHEDFKMSFENNQNISNDFSLKTTTNKVISNNKDVRLPDKDVDIINQIVKNINLSKTESTSILKIQLKPDFLGKVEINLQSNGGNLIANIITENEKVKHQIEANVGILNSQLEAKGIKIDNFNVSVDKNMQFASQYNGQNFKGEGNSQNSGNRSFMFTSYNDYFLENSVVSENINNFISDDHVDVMV</sequence>
<keyword evidence="2" id="KW-0969">Cilium</keyword>
<dbReference type="Pfam" id="PF02120">
    <property type="entry name" value="Flg_hook"/>
    <property type="match status" value="1"/>
</dbReference>
<dbReference type="KEGG" id="aaut:ACETAC_06735"/>
<accession>A0A974Y4C0</accession>
<dbReference type="RefSeq" id="WP_284679285.1">
    <property type="nucleotide sequence ID" value="NZ_CP060096.1"/>
</dbReference>
<name>A0A974Y4C0_9THEO</name>
<evidence type="ECO:0000259" key="1">
    <source>
        <dbReference type="Pfam" id="PF02120"/>
    </source>
</evidence>
<dbReference type="InterPro" id="IPR021136">
    <property type="entry name" value="Flagellar_hook_control-like_C"/>
</dbReference>
<organism evidence="2 3">
    <name type="scientific">Aceticella autotrophica</name>
    <dbReference type="NCBI Taxonomy" id="2755338"/>
    <lineage>
        <taxon>Bacteria</taxon>
        <taxon>Bacillati</taxon>
        <taxon>Bacillota</taxon>
        <taxon>Clostridia</taxon>
        <taxon>Thermoanaerobacterales</taxon>
        <taxon>Thermoanaerobacteraceae</taxon>
        <taxon>Aceticella</taxon>
    </lineage>
</organism>
<evidence type="ECO:0000313" key="3">
    <source>
        <dbReference type="Proteomes" id="UP000671913"/>
    </source>
</evidence>
<dbReference type="EMBL" id="CP060096">
    <property type="protein sequence ID" value="QSZ26607.1"/>
    <property type="molecule type" value="Genomic_DNA"/>
</dbReference>
<dbReference type="AlphaFoldDB" id="A0A974Y4C0"/>
<keyword evidence="2" id="KW-0282">Flagellum</keyword>
<dbReference type="InterPro" id="IPR038610">
    <property type="entry name" value="FliK-like_C_sf"/>
</dbReference>
<dbReference type="Proteomes" id="UP000671913">
    <property type="component" value="Chromosome"/>
</dbReference>
<feature type="domain" description="Flagellar hook-length control protein-like C-terminal" evidence="1">
    <location>
        <begin position="335"/>
        <end position="413"/>
    </location>
</feature>
<keyword evidence="3" id="KW-1185">Reference proteome</keyword>
<keyword evidence="2" id="KW-0966">Cell projection</keyword>
<protein>
    <submittedName>
        <fullName evidence="2">Flagellar hook-length control protein FliK</fullName>
    </submittedName>
</protein>
<proteinExistence type="predicted"/>